<proteinExistence type="predicted"/>
<accession>A0ABX6PKE2</accession>
<organism evidence="2 3">
    <name type="scientific">Rhizobium indicum</name>
    <dbReference type="NCBI Taxonomy" id="2583231"/>
    <lineage>
        <taxon>Bacteria</taxon>
        <taxon>Pseudomonadati</taxon>
        <taxon>Pseudomonadota</taxon>
        <taxon>Alphaproteobacteria</taxon>
        <taxon>Hyphomicrobiales</taxon>
        <taxon>Rhizobiaceae</taxon>
        <taxon>Rhizobium/Agrobacterium group</taxon>
        <taxon>Rhizobium</taxon>
    </lineage>
</organism>
<evidence type="ECO:0000313" key="3">
    <source>
        <dbReference type="Proteomes" id="UP000305673"/>
    </source>
</evidence>
<evidence type="ECO:0000256" key="1">
    <source>
        <dbReference type="SAM" id="MobiDB-lite"/>
    </source>
</evidence>
<evidence type="ECO:0000313" key="2">
    <source>
        <dbReference type="EMBL" id="QKK18840.1"/>
    </source>
</evidence>
<keyword evidence="3" id="KW-1185">Reference proteome</keyword>
<feature type="region of interest" description="Disordered" evidence="1">
    <location>
        <begin position="1"/>
        <end position="24"/>
    </location>
</feature>
<protein>
    <submittedName>
        <fullName evidence="2">Uncharacterized protein</fullName>
    </submittedName>
</protein>
<dbReference type="RefSeq" id="WP_130658211.1">
    <property type="nucleotide sequence ID" value="NZ_CP054021.1"/>
</dbReference>
<gene>
    <name evidence="2" type="ORF">FFM53_021330</name>
</gene>
<reference evidence="2 3" key="1">
    <citation type="submission" date="2020-05" db="EMBL/GenBank/DDBJ databases">
        <title>Genome sequences of pea root nodulating Rhizobium spp.</title>
        <authorList>
            <person name="Rahi P."/>
        </authorList>
    </citation>
    <scope>NUCLEOTIDE SEQUENCE [LARGE SCALE GENOMIC DNA]</scope>
    <source>
        <strain evidence="3">JKLM 12A2</strain>
    </source>
</reference>
<dbReference type="EMBL" id="CP054021">
    <property type="protein sequence ID" value="QKK18840.1"/>
    <property type="molecule type" value="Genomic_DNA"/>
</dbReference>
<sequence>MPTDFNRSRKSEAQHSGAACPAPQHSNCDLALDHKTVDQWEISIRSERADAWVRTELSQPFGHCLGGRITVDVLSADRFIKSARAQGFRIEFVGPGGKDLL</sequence>
<feature type="compositionally biased region" description="Basic and acidic residues" evidence="1">
    <location>
        <begin position="1"/>
        <end position="13"/>
    </location>
</feature>
<dbReference type="Proteomes" id="UP000305673">
    <property type="component" value="Chromosome"/>
</dbReference>
<name>A0ABX6PKE2_9HYPH</name>